<evidence type="ECO:0000313" key="4">
    <source>
        <dbReference type="EMBL" id="MDD9206157.1"/>
    </source>
</evidence>
<feature type="compositionally biased region" description="Low complexity" evidence="1">
    <location>
        <begin position="34"/>
        <end position="45"/>
    </location>
</feature>
<dbReference type="Proteomes" id="UP001165561">
    <property type="component" value="Unassembled WGS sequence"/>
</dbReference>
<dbReference type="Gene3D" id="3.40.190.10">
    <property type="entry name" value="Periplasmic binding protein-like II"/>
    <property type="match status" value="2"/>
</dbReference>
<evidence type="ECO:0000256" key="1">
    <source>
        <dbReference type="SAM" id="MobiDB-lite"/>
    </source>
</evidence>
<evidence type="ECO:0000313" key="5">
    <source>
        <dbReference type="Proteomes" id="UP001165561"/>
    </source>
</evidence>
<keyword evidence="2" id="KW-0732">Signal</keyword>
<dbReference type="PANTHER" id="PTHR31528:SF15">
    <property type="entry name" value="RIBOFLAVIN-BINDING PROTEIN RIBY"/>
    <property type="match status" value="1"/>
</dbReference>
<reference evidence="4" key="1">
    <citation type="submission" date="2023-02" db="EMBL/GenBank/DDBJ databases">
        <title>Georgenia sp.10Sc9-8, isolated from a soil sample collected from the Taklamakan desert.</title>
        <authorList>
            <person name="Liu S."/>
        </authorList>
    </citation>
    <scope>NUCLEOTIDE SEQUENCE</scope>
    <source>
        <strain evidence="4">10Sc9-8</strain>
    </source>
</reference>
<feature type="region of interest" description="Disordered" evidence="1">
    <location>
        <begin position="25"/>
        <end position="54"/>
    </location>
</feature>
<gene>
    <name evidence="4" type="ORF">PU560_06705</name>
</gene>
<dbReference type="InterPro" id="IPR027939">
    <property type="entry name" value="NMT1/THI5"/>
</dbReference>
<dbReference type="SUPFAM" id="SSF53850">
    <property type="entry name" value="Periplasmic binding protein-like II"/>
    <property type="match status" value="1"/>
</dbReference>
<dbReference type="PROSITE" id="PS51257">
    <property type="entry name" value="PROKAR_LIPOPROTEIN"/>
    <property type="match status" value="1"/>
</dbReference>
<name>A0ABT5TW23_9MICO</name>
<sequence>MTRSHLLAVVLGLATATALAACSGTDAPADDDTPGPTADTSAPVADPDPPTTASGELTIGLTYTPDVQFAPFYVAAEAGYYEESGVDVTLRHHGASESLFGALEAGEEDVVVAGGDEMLQARSQDVPVTSVATLYQDYPVVLIVPEESDITTAADLAGRSVGIPGPFGETYFGLLVLLAEAGLSEDDVDVEHIGFTQQAALTAGHVDAVMGFVNNDVVRFAEAGTDVRHLPLTDSGDVPLVGIGLGVHDDVLADQEDAVRAVAEATLRGVEDVLADPEAALEISAQHVPGLDAGSAAALATLEATAELYRAEDGAVGQVDPDAWQEMADFMETHGLLGGPVDVEEALAADLLAR</sequence>
<feature type="chain" id="PRO_5046271975" evidence="2">
    <location>
        <begin position="21"/>
        <end position="354"/>
    </location>
</feature>
<proteinExistence type="predicted"/>
<feature type="domain" description="SsuA/THI5-like" evidence="3">
    <location>
        <begin position="68"/>
        <end position="280"/>
    </location>
</feature>
<protein>
    <submittedName>
        <fullName evidence="4">ABC transporter substrate-binding protein</fullName>
    </submittedName>
</protein>
<evidence type="ECO:0000259" key="3">
    <source>
        <dbReference type="Pfam" id="PF09084"/>
    </source>
</evidence>
<dbReference type="PANTHER" id="PTHR31528">
    <property type="entry name" value="4-AMINO-5-HYDROXYMETHYL-2-METHYLPYRIMIDINE PHOSPHATE SYNTHASE THI11-RELATED"/>
    <property type="match status" value="1"/>
</dbReference>
<evidence type="ECO:0000256" key="2">
    <source>
        <dbReference type="SAM" id="SignalP"/>
    </source>
</evidence>
<feature type="signal peptide" evidence="2">
    <location>
        <begin position="1"/>
        <end position="20"/>
    </location>
</feature>
<dbReference type="Pfam" id="PF09084">
    <property type="entry name" value="NMT1"/>
    <property type="match status" value="1"/>
</dbReference>
<keyword evidence="5" id="KW-1185">Reference proteome</keyword>
<dbReference type="InterPro" id="IPR015168">
    <property type="entry name" value="SsuA/THI5"/>
</dbReference>
<dbReference type="EMBL" id="JARACI010000798">
    <property type="protein sequence ID" value="MDD9206157.1"/>
    <property type="molecule type" value="Genomic_DNA"/>
</dbReference>
<accession>A0ABT5TW23</accession>
<comment type="caution">
    <text evidence="4">The sequence shown here is derived from an EMBL/GenBank/DDBJ whole genome shotgun (WGS) entry which is preliminary data.</text>
</comment>
<organism evidence="4 5">
    <name type="scientific">Georgenia halotolerans</name>
    <dbReference type="NCBI Taxonomy" id="3028317"/>
    <lineage>
        <taxon>Bacteria</taxon>
        <taxon>Bacillati</taxon>
        <taxon>Actinomycetota</taxon>
        <taxon>Actinomycetes</taxon>
        <taxon>Micrococcales</taxon>
        <taxon>Bogoriellaceae</taxon>
        <taxon>Georgenia</taxon>
    </lineage>
</organism>